<dbReference type="InterPro" id="IPR000254">
    <property type="entry name" value="CBD"/>
</dbReference>
<comment type="catalytic activity">
    <reaction evidence="15 16">
        <text>[(1-&gt;4)-beta-D-glucosyl]n+m + reduced acceptor + O2 = 4-dehydro-beta-D-glucosyl-[(1-&gt;4)-beta-D-glucosyl]n-1 + [(1-&gt;4)-beta-D-glucosyl]m + acceptor + H2O.</text>
        <dbReference type="EC" id="1.14.99.56"/>
    </reaction>
</comment>
<protein>
    <recommendedName>
        <fullName evidence="16">AA9 family lytic polysaccharide monooxygenase</fullName>
        <ecNumber evidence="16">1.14.99.56</ecNumber>
    </recommendedName>
    <alternativeName>
        <fullName evidence="16">Endo-beta-1,4-glucanase</fullName>
    </alternativeName>
    <alternativeName>
        <fullName evidence="16">Glycosyl hydrolase 61 family protein</fullName>
    </alternativeName>
</protein>
<keyword evidence="8" id="KW-0186">Copper</keyword>
<accession>A0A9P5IF91</accession>
<comment type="cofactor">
    <cofactor evidence="1">
        <name>Cu(2+)</name>
        <dbReference type="ChEBI" id="CHEBI:29036"/>
    </cofactor>
</comment>
<gene>
    <name evidence="19" type="ORF">EAE97_007409</name>
</gene>
<dbReference type="InterPro" id="IPR005103">
    <property type="entry name" value="AA9_LPMO"/>
</dbReference>
<evidence type="ECO:0000256" key="13">
    <source>
        <dbReference type="ARBA" id="ARBA00023326"/>
    </source>
</evidence>
<dbReference type="GO" id="GO:0005576">
    <property type="term" value="C:extracellular region"/>
    <property type="evidence" value="ECO:0007669"/>
    <property type="project" value="UniProtKB-SubCell"/>
</dbReference>
<comment type="subcellular location">
    <subcellularLocation>
        <location evidence="2 16">Secreted</location>
    </subcellularLocation>
</comment>
<keyword evidence="20" id="KW-1185">Reference proteome</keyword>
<dbReference type="GeneID" id="62150998"/>
<evidence type="ECO:0000256" key="7">
    <source>
        <dbReference type="ARBA" id="ARBA00023002"/>
    </source>
</evidence>
<dbReference type="GO" id="GO:0004497">
    <property type="term" value="F:monooxygenase activity"/>
    <property type="evidence" value="ECO:0007669"/>
    <property type="project" value="UniProtKB-KW"/>
</dbReference>
<evidence type="ECO:0000313" key="19">
    <source>
        <dbReference type="EMBL" id="KAF7939329.1"/>
    </source>
</evidence>
<evidence type="ECO:0000256" key="1">
    <source>
        <dbReference type="ARBA" id="ARBA00001973"/>
    </source>
</evidence>
<evidence type="ECO:0000256" key="15">
    <source>
        <dbReference type="ARBA" id="ARBA00045077"/>
    </source>
</evidence>
<dbReference type="GO" id="GO:0046872">
    <property type="term" value="F:metal ion binding"/>
    <property type="evidence" value="ECO:0007669"/>
    <property type="project" value="UniProtKB-KW"/>
</dbReference>
<reference evidence="19 20" key="1">
    <citation type="journal article" date="2020" name="Genome Biol. Evol.">
        <title>Comparative genomics of Sclerotiniaceae.</title>
        <authorList>
            <person name="Valero Jimenez C.A."/>
            <person name="Steentjes M."/>
            <person name="Scholten O.E."/>
            <person name="Van Kan J.A.L."/>
        </authorList>
    </citation>
    <scope>NUCLEOTIDE SEQUENCE [LARGE SCALE GENOMIC DNA]</scope>
    <source>
        <strain evidence="19 20">MUCL 94</strain>
    </source>
</reference>
<dbReference type="InterPro" id="IPR049892">
    <property type="entry name" value="AA9"/>
</dbReference>
<dbReference type="Gene3D" id="2.70.50.70">
    <property type="match status" value="1"/>
</dbReference>
<feature type="domain" description="CBM1" evidence="18">
    <location>
        <begin position="318"/>
        <end position="362"/>
    </location>
</feature>
<dbReference type="PANTHER" id="PTHR33353">
    <property type="entry name" value="PUTATIVE (AFU_ORTHOLOGUE AFUA_1G12560)-RELATED"/>
    <property type="match status" value="1"/>
</dbReference>
<keyword evidence="4" id="KW-0479">Metal-binding</keyword>
<proteinExistence type="inferred from homology"/>
<dbReference type="PROSITE" id="PS51164">
    <property type="entry name" value="CBM1_2"/>
    <property type="match status" value="1"/>
</dbReference>
<evidence type="ECO:0000259" key="18">
    <source>
        <dbReference type="PROSITE" id="PS51164"/>
    </source>
</evidence>
<evidence type="ECO:0000256" key="16">
    <source>
        <dbReference type="RuleBase" id="RU368122"/>
    </source>
</evidence>
<evidence type="ECO:0000256" key="2">
    <source>
        <dbReference type="ARBA" id="ARBA00004613"/>
    </source>
</evidence>
<keyword evidence="3 16" id="KW-0964">Secreted</keyword>
<dbReference type="AlphaFoldDB" id="A0A9P5IF91"/>
<dbReference type="SUPFAM" id="SSF57180">
    <property type="entry name" value="Cellulose-binding domain"/>
    <property type="match status" value="1"/>
</dbReference>
<evidence type="ECO:0000313" key="20">
    <source>
        <dbReference type="Proteomes" id="UP000710849"/>
    </source>
</evidence>
<evidence type="ECO:0000256" key="12">
    <source>
        <dbReference type="ARBA" id="ARBA00023277"/>
    </source>
</evidence>
<dbReference type="GO" id="GO:0008810">
    <property type="term" value="F:cellulase activity"/>
    <property type="evidence" value="ECO:0007669"/>
    <property type="project" value="UniProtKB-UniRule"/>
</dbReference>
<dbReference type="InterPro" id="IPR035971">
    <property type="entry name" value="CBD_sf"/>
</dbReference>
<sequence>MCEASRCFVGSRLQGVFIGMVKGSRVGDAVPIAESRLVSAFIWPETWSAKKFHENFAGSNLQIDTSYAIRTPTYDGPINDVTTEYVACNGGPNPTTPSSNIINVVAGSTVNAIWRHTLDSTPANDATYVLDPSHLGPVIAYMKKVDDATTDVGYGPGWFKISEQGLNVATQKWATTDLINNAGVQPIAIPSCIANGQYLLRAELIALHSAGGSLGAQLYMECAQINVSGGTGTATPSTVSFPGAYGQSDPGILINIYQTLTTYTIPGPTPFVCGAAQSTAKSSSTSAAASTAKPTSSSTLSTSTVTKTSSGAVATGTGTAAVYAQCGGQGWTGATACASGSKCVVNVCLRDGEYGEYVVACVSDGDIGLLWDSRRR</sequence>
<dbReference type="EMBL" id="RCSW01000014">
    <property type="protein sequence ID" value="KAF7939329.1"/>
    <property type="molecule type" value="Genomic_DNA"/>
</dbReference>
<keyword evidence="11" id="KW-0325">Glycoprotein</keyword>
<keyword evidence="5" id="KW-0732">Signal</keyword>
<dbReference type="SMART" id="SM00236">
    <property type="entry name" value="fCBD"/>
    <property type="match status" value="1"/>
</dbReference>
<dbReference type="EC" id="1.14.99.56" evidence="16"/>
<evidence type="ECO:0000256" key="14">
    <source>
        <dbReference type="ARBA" id="ARBA00044502"/>
    </source>
</evidence>
<keyword evidence="6 16" id="KW-0136">Cellulose degradation</keyword>
<name>A0A9P5IF91_9HELO</name>
<dbReference type="Proteomes" id="UP000710849">
    <property type="component" value="Unassembled WGS sequence"/>
</dbReference>
<dbReference type="GO" id="GO:0030248">
    <property type="term" value="F:cellulose binding"/>
    <property type="evidence" value="ECO:0007669"/>
    <property type="project" value="UniProtKB-UniRule"/>
</dbReference>
<dbReference type="CDD" id="cd21175">
    <property type="entry name" value="LPMO_AA9"/>
    <property type="match status" value="1"/>
</dbReference>
<dbReference type="Pfam" id="PF03443">
    <property type="entry name" value="AA9"/>
    <property type="match status" value="1"/>
</dbReference>
<comment type="domain">
    <text evidence="16">Has a modular structure: an endo-beta-1,4-glucanase catalytic module at the N-terminus, a linker rich in serines and threonines, and a C-terminal carbohydrate-binding module (CBM).</text>
</comment>
<dbReference type="PANTHER" id="PTHR33353:SF18">
    <property type="entry name" value="ENDOGLUCANASE II"/>
    <property type="match status" value="1"/>
</dbReference>
<keyword evidence="10 16" id="KW-1015">Disulfide bond</keyword>
<evidence type="ECO:0000256" key="4">
    <source>
        <dbReference type="ARBA" id="ARBA00022723"/>
    </source>
</evidence>
<keyword evidence="12 16" id="KW-0119">Carbohydrate metabolism</keyword>
<evidence type="ECO:0000256" key="8">
    <source>
        <dbReference type="ARBA" id="ARBA00023008"/>
    </source>
</evidence>
<keyword evidence="9" id="KW-0503">Monooxygenase</keyword>
<feature type="region of interest" description="Disordered" evidence="17">
    <location>
        <begin position="284"/>
        <end position="304"/>
    </location>
</feature>
<evidence type="ECO:0000256" key="10">
    <source>
        <dbReference type="ARBA" id="ARBA00023157"/>
    </source>
</evidence>
<dbReference type="Pfam" id="PF00734">
    <property type="entry name" value="CBM_1"/>
    <property type="match status" value="1"/>
</dbReference>
<evidence type="ECO:0000256" key="3">
    <source>
        <dbReference type="ARBA" id="ARBA00022525"/>
    </source>
</evidence>
<evidence type="ECO:0000256" key="11">
    <source>
        <dbReference type="ARBA" id="ARBA00023180"/>
    </source>
</evidence>
<evidence type="ECO:0000256" key="17">
    <source>
        <dbReference type="SAM" id="MobiDB-lite"/>
    </source>
</evidence>
<organism evidence="19 20">
    <name type="scientific">Botrytis byssoidea</name>
    <dbReference type="NCBI Taxonomy" id="139641"/>
    <lineage>
        <taxon>Eukaryota</taxon>
        <taxon>Fungi</taxon>
        <taxon>Dikarya</taxon>
        <taxon>Ascomycota</taxon>
        <taxon>Pezizomycotina</taxon>
        <taxon>Leotiomycetes</taxon>
        <taxon>Helotiales</taxon>
        <taxon>Sclerotiniaceae</taxon>
        <taxon>Botrytis</taxon>
    </lineage>
</organism>
<keyword evidence="7" id="KW-0560">Oxidoreductase</keyword>
<comment type="similarity">
    <text evidence="14">Belongs to the polysaccharide monooxygenase AA9 family.</text>
</comment>
<evidence type="ECO:0000256" key="6">
    <source>
        <dbReference type="ARBA" id="ARBA00023001"/>
    </source>
</evidence>
<evidence type="ECO:0000256" key="5">
    <source>
        <dbReference type="ARBA" id="ARBA00022729"/>
    </source>
</evidence>
<evidence type="ECO:0000256" key="9">
    <source>
        <dbReference type="ARBA" id="ARBA00023033"/>
    </source>
</evidence>
<dbReference type="GO" id="GO:0030245">
    <property type="term" value="P:cellulose catabolic process"/>
    <property type="evidence" value="ECO:0007669"/>
    <property type="project" value="UniProtKB-UniRule"/>
</dbReference>
<comment type="caution">
    <text evidence="19">The sequence shown here is derived from an EMBL/GenBank/DDBJ whole genome shotgun (WGS) entry which is preliminary data.</text>
</comment>
<comment type="function">
    <text evidence="16">Lytic polysaccharide monooxygenase (LMPO) that depolymerizes crystalline and amorphous polysaccharides via the oxidation of scissile alpha- or beta-(1-4)-glycosidic bonds, yielding C1 and/or C4 oxidation products. Catalysis by LPMOs requires the reduction of the active-site copper from Cu(II) to Cu(I) by a reducing agent and H(2)O(2) or O(2) as a cosubstrate.</text>
</comment>
<keyword evidence="13 16" id="KW-0624">Polysaccharide degradation</keyword>
<dbReference type="RefSeq" id="XP_038731409.1">
    <property type="nucleotide sequence ID" value="XM_038877924.1"/>
</dbReference>